<proteinExistence type="predicted"/>
<organism evidence="3 4">
    <name type="scientific">Streptomyces pactum</name>
    <dbReference type="NCBI Taxonomy" id="68249"/>
    <lineage>
        <taxon>Bacteria</taxon>
        <taxon>Bacillati</taxon>
        <taxon>Actinomycetota</taxon>
        <taxon>Actinomycetes</taxon>
        <taxon>Kitasatosporales</taxon>
        <taxon>Streptomycetaceae</taxon>
        <taxon>Streptomyces</taxon>
    </lineage>
</organism>
<feature type="signal peptide" evidence="2">
    <location>
        <begin position="1"/>
        <end position="28"/>
    </location>
</feature>
<gene>
    <name evidence="3" type="ORF">IHE55_27245</name>
</gene>
<sequence>MKQGTLKALGTLTLGAAAIVTGAGSASALGAGTQIDGDGVVGPVTDVVRGAVPGAPAAQPLPDLTGGEQDRPNGDLLGGLPVSQLVPDMTLASVAAPGLLQ</sequence>
<comment type="caution">
    <text evidence="3">The sequence shown here is derived from an EMBL/GenBank/DDBJ whole genome shotgun (WGS) entry which is preliminary data.</text>
</comment>
<name>A0ABS0NT06_9ACTN</name>
<keyword evidence="2" id="KW-0732">Signal</keyword>
<feature type="region of interest" description="Disordered" evidence="1">
    <location>
        <begin position="51"/>
        <end position="79"/>
    </location>
</feature>
<evidence type="ECO:0000313" key="4">
    <source>
        <dbReference type="Proteomes" id="UP000807371"/>
    </source>
</evidence>
<protein>
    <recommendedName>
        <fullName evidence="5">ATP-binding protein</fullName>
    </recommendedName>
</protein>
<dbReference type="EMBL" id="JACYXC010000001">
    <property type="protein sequence ID" value="MBH5338281.1"/>
    <property type="molecule type" value="Genomic_DNA"/>
</dbReference>
<evidence type="ECO:0000256" key="1">
    <source>
        <dbReference type="SAM" id="MobiDB-lite"/>
    </source>
</evidence>
<feature type="compositionally biased region" description="Low complexity" evidence="1">
    <location>
        <begin position="51"/>
        <end position="62"/>
    </location>
</feature>
<feature type="chain" id="PRO_5045794096" description="ATP-binding protein" evidence="2">
    <location>
        <begin position="29"/>
        <end position="101"/>
    </location>
</feature>
<dbReference type="Proteomes" id="UP000807371">
    <property type="component" value="Unassembled WGS sequence"/>
</dbReference>
<evidence type="ECO:0000313" key="3">
    <source>
        <dbReference type="EMBL" id="MBH5338281.1"/>
    </source>
</evidence>
<keyword evidence="4" id="KW-1185">Reference proteome</keyword>
<evidence type="ECO:0000256" key="2">
    <source>
        <dbReference type="SAM" id="SignalP"/>
    </source>
</evidence>
<accession>A0ABS0NT06</accession>
<reference evidence="3 4" key="1">
    <citation type="submission" date="2020-09" db="EMBL/GenBank/DDBJ databases">
        <title>Biosynthesis of the nuclear factor of activated T cells inhibitor NFAT-133 and its congeners in Streptomyces pactum.</title>
        <authorList>
            <person name="Zhou W."/>
            <person name="Posri P."/>
            <person name="Abugrain M.E."/>
            <person name="Weisberg A.J."/>
            <person name="Chang J.H."/>
            <person name="Mahmud T."/>
        </authorList>
    </citation>
    <scope>NUCLEOTIDE SEQUENCE [LARGE SCALE GENOMIC DNA]</scope>
    <source>
        <strain evidence="3 4">ATCC 27456</strain>
    </source>
</reference>
<dbReference type="RefSeq" id="WP_197991461.1">
    <property type="nucleotide sequence ID" value="NZ_JACYXC010000001.1"/>
</dbReference>
<evidence type="ECO:0008006" key="5">
    <source>
        <dbReference type="Google" id="ProtNLM"/>
    </source>
</evidence>